<dbReference type="Proteomes" id="UP001201980">
    <property type="component" value="Unassembled WGS sequence"/>
</dbReference>
<reference evidence="3" key="1">
    <citation type="submission" date="2022-07" db="EMBL/GenBank/DDBJ databases">
        <title>Draft genome sequence of Zalerion maritima ATCC 34329, a (micro)plastics degrading marine fungus.</title>
        <authorList>
            <person name="Paco A."/>
            <person name="Goncalves M.F.M."/>
            <person name="Rocha-Santos T.A.P."/>
            <person name="Alves A."/>
        </authorList>
    </citation>
    <scope>NUCLEOTIDE SEQUENCE</scope>
    <source>
        <strain evidence="3">ATCC 34329</strain>
    </source>
</reference>
<proteinExistence type="predicted"/>
<feature type="signal peptide" evidence="2">
    <location>
        <begin position="1"/>
        <end position="21"/>
    </location>
</feature>
<evidence type="ECO:0000313" key="3">
    <source>
        <dbReference type="EMBL" id="KAJ2893616.1"/>
    </source>
</evidence>
<name>A0AAD5RHY1_9PEZI</name>
<dbReference type="EMBL" id="JAKWBI020000583">
    <property type="protein sequence ID" value="KAJ2893616.1"/>
    <property type="molecule type" value="Genomic_DNA"/>
</dbReference>
<comment type="caution">
    <text evidence="3">The sequence shown here is derived from an EMBL/GenBank/DDBJ whole genome shotgun (WGS) entry which is preliminary data.</text>
</comment>
<feature type="region of interest" description="Disordered" evidence="1">
    <location>
        <begin position="112"/>
        <end position="134"/>
    </location>
</feature>
<sequence>MSRFLSLAAVLAVEVLPGTGGARIRVDWLERTSPNNLHPFVAVVPSGVAAGYSWSREESAGRTSLPRSKEAECSFPRRGPGGHGDLDVLICGGITIGAWNALDNYGTIYPDDPAPDASSRQSLPDPQRGPPWGSRFLACATDPNLDAAVPYDPAKPANRGKEDVHHGRHRHRLACRPAPSSTAAFFVCPARLRKTTELTHGSIGLQARQQGLGLCCNHQVRGGWATTPQREPWQLPSLVEFPEPTANSAGGRTLIPEAR</sequence>
<evidence type="ECO:0000256" key="2">
    <source>
        <dbReference type="SAM" id="SignalP"/>
    </source>
</evidence>
<protein>
    <submittedName>
        <fullName evidence="3">Uncharacterized protein</fullName>
    </submittedName>
</protein>
<accession>A0AAD5RHY1</accession>
<keyword evidence="4" id="KW-1185">Reference proteome</keyword>
<feature type="region of interest" description="Disordered" evidence="1">
    <location>
        <begin position="59"/>
        <end position="78"/>
    </location>
</feature>
<gene>
    <name evidence="3" type="ORF">MKZ38_008413</name>
</gene>
<feature type="chain" id="PRO_5041997827" evidence="2">
    <location>
        <begin position="22"/>
        <end position="259"/>
    </location>
</feature>
<organism evidence="3 4">
    <name type="scientific">Zalerion maritima</name>
    <dbReference type="NCBI Taxonomy" id="339359"/>
    <lineage>
        <taxon>Eukaryota</taxon>
        <taxon>Fungi</taxon>
        <taxon>Dikarya</taxon>
        <taxon>Ascomycota</taxon>
        <taxon>Pezizomycotina</taxon>
        <taxon>Sordariomycetes</taxon>
        <taxon>Lulworthiomycetidae</taxon>
        <taxon>Lulworthiales</taxon>
        <taxon>Lulworthiaceae</taxon>
        <taxon>Zalerion</taxon>
    </lineage>
</organism>
<keyword evidence="2" id="KW-0732">Signal</keyword>
<evidence type="ECO:0000256" key="1">
    <source>
        <dbReference type="SAM" id="MobiDB-lite"/>
    </source>
</evidence>
<dbReference type="AlphaFoldDB" id="A0AAD5RHY1"/>
<evidence type="ECO:0000313" key="4">
    <source>
        <dbReference type="Proteomes" id="UP001201980"/>
    </source>
</evidence>